<sequence>MNKELYHESSTHRSPSVQFTSVLCVTIYGVCAEITDVVTRHRLSTVDPDALLLDSASKPTLWAELRDDRQKRSQAYFWEHWNPTAIKILDSEYTPILLKPLLRDLYLWGRRKWINSWDGDRTACYVSVLNLAVHLLWRVPRLHPFMQRHFVHDPQSGKWYTLVTTVFSHRHFIQLAGHTLGLLTFAHYASNWAIINELRETDKKLHEATSEFHVLALYLTAALASNLLSHITYARFLYPRFIKRLSSTYAADSPPKPPSWGPGSWGPGVYALAALTSERYSPATITFAFFPFAPIPTQYAGISYMCLDCLYAAFASRSLKDGLLGIALAAVYQVIGMNWWIAVRKMLVGMRTQTALASPKSQEPVQKKDPGTKTGGGSDEDKDE</sequence>
<name>A0ACB8QP92_9AGAM</name>
<proteinExistence type="predicted"/>
<keyword evidence="2" id="KW-1185">Reference proteome</keyword>
<evidence type="ECO:0000313" key="2">
    <source>
        <dbReference type="Proteomes" id="UP000814128"/>
    </source>
</evidence>
<reference evidence="1" key="2">
    <citation type="journal article" date="2022" name="New Phytol.">
        <title>Evolutionary transition to the ectomycorrhizal habit in the genomes of a hyperdiverse lineage of mushroom-forming fungi.</title>
        <authorList>
            <person name="Looney B."/>
            <person name="Miyauchi S."/>
            <person name="Morin E."/>
            <person name="Drula E."/>
            <person name="Courty P.E."/>
            <person name="Kohler A."/>
            <person name="Kuo A."/>
            <person name="LaButti K."/>
            <person name="Pangilinan J."/>
            <person name="Lipzen A."/>
            <person name="Riley R."/>
            <person name="Andreopoulos W."/>
            <person name="He G."/>
            <person name="Johnson J."/>
            <person name="Nolan M."/>
            <person name="Tritt A."/>
            <person name="Barry K.W."/>
            <person name="Grigoriev I.V."/>
            <person name="Nagy L.G."/>
            <person name="Hibbett D."/>
            <person name="Henrissat B."/>
            <person name="Matheny P.B."/>
            <person name="Labbe J."/>
            <person name="Martin F.M."/>
        </authorList>
    </citation>
    <scope>NUCLEOTIDE SEQUENCE</scope>
    <source>
        <strain evidence="1">EC-137</strain>
    </source>
</reference>
<dbReference type="EMBL" id="MU273521">
    <property type="protein sequence ID" value="KAI0033360.1"/>
    <property type="molecule type" value="Genomic_DNA"/>
</dbReference>
<evidence type="ECO:0000313" key="1">
    <source>
        <dbReference type="EMBL" id="KAI0033360.1"/>
    </source>
</evidence>
<dbReference type="Proteomes" id="UP000814128">
    <property type="component" value="Unassembled WGS sequence"/>
</dbReference>
<protein>
    <submittedName>
        <fullName evidence="1">Uncharacterized protein</fullName>
    </submittedName>
</protein>
<comment type="caution">
    <text evidence="1">The sequence shown here is derived from an EMBL/GenBank/DDBJ whole genome shotgun (WGS) entry which is preliminary data.</text>
</comment>
<accession>A0ACB8QP92</accession>
<reference evidence="1" key="1">
    <citation type="submission" date="2021-02" db="EMBL/GenBank/DDBJ databases">
        <authorList>
            <consortium name="DOE Joint Genome Institute"/>
            <person name="Ahrendt S."/>
            <person name="Looney B.P."/>
            <person name="Miyauchi S."/>
            <person name="Morin E."/>
            <person name="Drula E."/>
            <person name="Courty P.E."/>
            <person name="Chicoki N."/>
            <person name="Fauchery L."/>
            <person name="Kohler A."/>
            <person name="Kuo A."/>
            <person name="Labutti K."/>
            <person name="Pangilinan J."/>
            <person name="Lipzen A."/>
            <person name="Riley R."/>
            <person name="Andreopoulos W."/>
            <person name="He G."/>
            <person name="Johnson J."/>
            <person name="Barry K.W."/>
            <person name="Grigoriev I.V."/>
            <person name="Nagy L."/>
            <person name="Hibbett D."/>
            <person name="Henrissat B."/>
            <person name="Matheny P.B."/>
            <person name="Labbe J."/>
            <person name="Martin F."/>
        </authorList>
    </citation>
    <scope>NUCLEOTIDE SEQUENCE</scope>
    <source>
        <strain evidence="1">EC-137</strain>
    </source>
</reference>
<organism evidence="1 2">
    <name type="scientific">Vararia minispora EC-137</name>
    <dbReference type="NCBI Taxonomy" id="1314806"/>
    <lineage>
        <taxon>Eukaryota</taxon>
        <taxon>Fungi</taxon>
        <taxon>Dikarya</taxon>
        <taxon>Basidiomycota</taxon>
        <taxon>Agaricomycotina</taxon>
        <taxon>Agaricomycetes</taxon>
        <taxon>Russulales</taxon>
        <taxon>Lachnocladiaceae</taxon>
        <taxon>Vararia</taxon>
    </lineage>
</organism>
<gene>
    <name evidence="1" type="ORF">K488DRAFT_84969</name>
</gene>